<feature type="region of interest" description="Disordered" evidence="6">
    <location>
        <begin position="670"/>
        <end position="693"/>
    </location>
</feature>
<feature type="transmembrane region" description="Helical" evidence="7">
    <location>
        <begin position="173"/>
        <end position="191"/>
    </location>
</feature>
<feature type="transmembrane region" description="Helical" evidence="7">
    <location>
        <begin position="20"/>
        <end position="46"/>
    </location>
</feature>
<evidence type="ECO:0000256" key="3">
    <source>
        <dbReference type="ARBA" id="ARBA00022748"/>
    </source>
</evidence>
<dbReference type="EMBL" id="CP140153">
    <property type="protein sequence ID" value="WQH16540.1"/>
    <property type="molecule type" value="Genomic_DNA"/>
</dbReference>
<evidence type="ECO:0000313" key="10">
    <source>
        <dbReference type="Proteomes" id="UP001327459"/>
    </source>
</evidence>
<organism evidence="9 10">
    <name type="scientific">Guyparkeria halophila</name>
    <dbReference type="NCBI Taxonomy" id="47960"/>
    <lineage>
        <taxon>Bacteria</taxon>
        <taxon>Pseudomonadati</taxon>
        <taxon>Pseudomonadota</taxon>
        <taxon>Gammaproteobacteria</taxon>
        <taxon>Chromatiales</taxon>
        <taxon>Thioalkalibacteraceae</taxon>
        <taxon>Guyparkeria</taxon>
    </lineage>
</organism>
<evidence type="ECO:0000313" key="9">
    <source>
        <dbReference type="EMBL" id="WQH16540.1"/>
    </source>
</evidence>
<dbReference type="PANTHER" id="PTHR31566">
    <property type="entry name" value="CYTOCHROME C BIOGENESIS PROTEIN CCS1, CHLOROPLASTIC"/>
    <property type="match status" value="1"/>
</dbReference>
<keyword evidence="4 7" id="KW-1133">Transmembrane helix</keyword>
<evidence type="ECO:0000256" key="5">
    <source>
        <dbReference type="ARBA" id="ARBA00023136"/>
    </source>
</evidence>
<evidence type="ECO:0000256" key="7">
    <source>
        <dbReference type="SAM" id="Phobius"/>
    </source>
</evidence>
<keyword evidence="5 7" id="KW-0472">Membrane</keyword>
<feature type="transmembrane region" description="Helical" evidence="7">
    <location>
        <begin position="75"/>
        <end position="96"/>
    </location>
</feature>
<proteinExistence type="predicted"/>
<sequence length="693" mass="77390">MTSQAQTARKRRRSLSSRLFTWLTSMNLAIALLSILAIASVIGTVLQQNQPFNDYLIEFGPFWYEVFMTLKLNDVYSAGWFVLILLFLLASTSACLTRNTPGFLRDIKSFKLNAQEKSLRAFAHSRQYESDLPAATIVERTQGLFQQLGYKARVKERDGETLVAARKGGMNRIGYVLTHLGMVVILVGGLIDSKMYLKALNMVGVVEVETRDLPVSQVPQESHLPPGSLAGFRGSVNIPEGKWGDVAFIGLKDGYVVQNLPFKIEVEDFFVEFYDTGMPKSFNSNLKLTDKDTGEVIEETIRVNHPLKYQGYNIFQSSFGDGGTELEFNAWQLFGDAGTKQALEGKVNQERTFEFNGEKYTLEFRDFSLFNVNPTEGPDGNTENTNFGPSVTFRVRDAAGQAIEYENYFQPVDFDGTRYFLSGVTPEVGAQQQFLFIPADRNGSLDTFMAFYATLKDSDEITRIAADLVAQTPQGGQGGAAQSAAARSIADMVETFVEQGFSALGEQVDRQLAERDMPPEMADQARESSFRVVQSVLMRAYMETLQAQGIEEFTDQDAEFFENALDVVTVIPNYGSPIFVAPTGFNHIQSTGLEITRAPGMFWVYLGSLMLTLGIFMLFYIHYRRLWVLIKPAGVNDDGDSAHHRVVVAGTDARKNIDFDQAFAQFSDELQRQTESNEHKNPPSDPDKPGRPE</sequence>
<feature type="transmembrane region" description="Helical" evidence="7">
    <location>
        <begin position="602"/>
        <end position="621"/>
    </location>
</feature>
<reference evidence="9 10" key="1">
    <citation type="submission" date="2023-11" db="EMBL/GenBank/DDBJ databases">
        <title>MicrobeMod: A computational toolkit for identifying prokaryotic methylation and restriction-modification with nanopore sequencing.</title>
        <authorList>
            <person name="Crits-Christoph A."/>
            <person name="Kang S.C."/>
            <person name="Lee H."/>
            <person name="Ostrov N."/>
        </authorList>
    </citation>
    <scope>NUCLEOTIDE SEQUENCE [LARGE SCALE GENOMIC DNA]</scope>
    <source>
        <strain evidence="9 10">ATCC 49870</strain>
    </source>
</reference>
<evidence type="ECO:0000256" key="6">
    <source>
        <dbReference type="SAM" id="MobiDB-lite"/>
    </source>
</evidence>
<evidence type="ECO:0000256" key="1">
    <source>
        <dbReference type="ARBA" id="ARBA00004141"/>
    </source>
</evidence>
<evidence type="ECO:0000256" key="2">
    <source>
        <dbReference type="ARBA" id="ARBA00022692"/>
    </source>
</evidence>
<protein>
    <submittedName>
        <fullName evidence="9">Cytochrome c biogenesis protein ResB</fullName>
    </submittedName>
</protein>
<dbReference type="Proteomes" id="UP001327459">
    <property type="component" value="Chromosome"/>
</dbReference>
<gene>
    <name evidence="9" type="ORF">SR882_01180</name>
</gene>
<keyword evidence="3" id="KW-0201">Cytochrome c-type biogenesis</keyword>
<comment type="subcellular location">
    <subcellularLocation>
        <location evidence="1">Membrane</location>
        <topology evidence="1">Multi-pass membrane protein</topology>
    </subcellularLocation>
</comment>
<dbReference type="InterPro" id="IPR007816">
    <property type="entry name" value="ResB-like_domain"/>
</dbReference>
<evidence type="ECO:0000256" key="4">
    <source>
        <dbReference type="ARBA" id="ARBA00022989"/>
    </source>
</evidence>
<dbReference type="PANTHER" id="PTHR31566:SF0">
    <property type="entry name" value="CYTOCHROME C BIOGENESIS PROTEIN CCS1, CHLOROPLASTIC"/>
    <property type="match status" value="1"/>
</dbReference>
<name>A0ABZ0YWI5_9GAMM</name>
<keyword evidence="2 7" id="KW-0812">Transmembrane</keyword>
<dbReference type="InterPro" id="IPR023494">
    <property type="entry name" value="Cyt_c_bgen_Ccs1/CcsB/ResB"/>
</dbReference>
<dbReference type="Pfam" id="PF05140">
    <property type="entry name" value="ResB"/>
    <property type="match status" value="1"/>
</dbReference>
<feature type="domain" description="ResB-like" evidence="8">
    <location>
        <begin position="26"/>
        <end position="663"/>
    </location>
</feature>
<keyword evidence="10" id="KW-1185">Reference proteome</keyword>
<dbReference type="RefSeq" id="WP_322521531.1">
    <property type="nucleotide sequence ID" value="NZ_CP140153.1"/>
</dbReference>
<accession>A0ABZ0YWI5</accession>
<evidence type="ECO:0000259" key="8">
    <source>
        <dbReference type="Pfam" id="PF05140"/>
    </source>
</evidence>